<comment type="caution">
    <text evidence="3">The sequence shown here is derived from an EMBL/GenBank/DDBJ whole genome shotgun (WGS) entry which is preliminary data.</text>
</comment>
<proteinExistence type="predicted"/>
<dbReference type="SUPFAM" id="SSF56112">
    <property type="entry name" value="Protein kinase-like (PK-like)"/>
    <property type="match status" value="1"/>
</dbReference>
<evidence type="ECO:0000313" key="4">
    <source>
        <dbReference type="Proteomes" id="UP000230002"/>
    </source>
</evidence>
<dbReference type="Gene3D" id="1.10.510.10">
    <property type="entry name" value="Transferase(Phosphotransferase) domain 1"/>
    <property type="match status" value="1"/>
</dbReference>
<evidence type="ECO:0000259" key="2">
    <source>
        <dbReference type="Pfam" id="PF17667"/>
    </source>
</evidence>
<evidence type="ECO:0000256" key="1">
    <source>
        <dbReference type="SAM" id="MobiDB-lite"/>
    </source>
</evidence>
<name>A0A2G8RZH5_9APHY</name>
<dbReference type="Proteomes" id="UP000230002">
    <property type="component" value="Unassembled WGS sequence"/>
</dbReference>
<dbReference type="GO" id="GO:0004672">
    <property type="term" value="F:protein kinase activity"/>
    <property type="evidence" value="ECO:0007669"/>
    <property type="project" value="InterPro"/>
</dbReference>
<feature type="domain" description="Fungal-type protein kinase" evidence="2">
    <location>
        <begin position="208"/>
        <end position="606"/>
    </location>
</feature>
<gene>
    <name evidence="3" type="ORF">GSI_10058</name>
</gene>
<feature type="region of interest" description="Disordered" evidence="1">
    <location>
        <begin position="102"/>
        <end position="127"/>
    </location>
</feature>
<dbReference type="AlphaFoldDB" id="A0A2G8RZH5"/>
<dbReference type="PROSITE" id="PS00109">
    <property type="entry name" value="PROTEIN_KINASE_TYR"/>
    <property type="match status" value="1"/>
</dbReference>
<evidence type="ECO:0000313" key="3">
    <source>
        <dbReference type="EMBL" id="PIL26920.1"/>
    </source>
</evidence>
<accession>A0A2G8RZH5</accession>
<keyword evidence="4" id="KW-1185">Reference proteome</keyword>
<feature type="region of interest" description="Disordered" evidence="1">
    <location>
        <begin position="1"/>
        <end position="37"/>
    </location>
</feature>
<feature type="compositionally biased region" description="Low complexity" evidence="1">
    <location>
        <begin position="1"/>
        <end position="35"/>
    </location>
</feature>
<protein>
    <recommendedName>
        <fullName evidence="2">Fungal-type protein kinase domain-containing protein</fullName>
    </recommendedName>
</protein>
<dbReference type="PANTHER" id="PTHR38248">
    <property type="entry name" value="FUNK1 6"/>
    <property type="match status" value="1"/>
</dbReference>
<dbReference type="Pfam" id="PF17667">
    <property type="entry name" value="Pkinase_fungal"/>
    <property type="match status" value="1"/>
</dbReference>
<dbReference type="InterPro" id="IPR008266">
    <property type="entry name" value="Tyr_kinase_AS"/>
</dbReference>
<organism evidence="3 4">
    <name type="scientific">Ganoderma sinense ZZ0214-1</name>
    <dbReference type="NCBI Taxonomy" id="1077348"/>
    <lineage>
        <taxon>Eukaryota</taxon>
        <taxon>Fungi</taxon>
        <taxon>Dikarya</taxon>
        <taxon>Basidiomycota</taxon>
        <taxon>Agaricomycotina</taxon>
        <taxon>Agaricomycetes</taxon>
        <taxon>Polyporales</taxon>
        <taxon>Polyporaceae</taxon>
        <taxon>Ganoderma</taxon>
    </lineage>
</organism>
<dbReference type="PANTHER" id="PTHR38248:SF2">
    <property type="entry name" value="FUNK1 11"/>
    <property type="match status" value="1"/>
</dbReference>
<dbReference type="EMBL" id="AYKW01000034">
    <property type="protein sequence ID" value="PIL26920.1"/>
    <property type="molecule type" value="Genomic_DNA"/>
</dbReference>
<dbReference type="OrthoDB" id="3271155at2759"/>
<dbReference type="InterPro" id="IPR011009">
    <property type="entry name" value="Kinase-like_dom_sf"/>
</dbReference>
<sequence length="736" mass="83042">MTSTDTSSDTPSQHIGPSPTHANAASAATYSSTHGSTEEFRSSLSKLLTKDRVQYDQNRVLSKLLSNNSTHFSGDASTVEEIWRVINTDCRKDLDKIRDTTQEAEAKKKGQKNKTKSDSGGPKNPEDVLYPALTNIIDTIDKVLSTRMGGRERKYYRQFLCTGYSPLVSHDPTDTNAFKYKPDFSVVERPKPTNGGAILERPASIGAKPQDLRVEWRHLVAYMEIKSCSLDLPSPAQLEGNPALTQATDYARGVLVYLPFQLYVYGIILCGSEFRLTWTDRGGVMLSPKYSLLDGDGLRTFIRIVLRLTWEMSPYELGQDTSTEYVECHKSLGRTDYPDLRVRMGGPGDNRTWTTFGNPLWLSHTLFGRGTSVWRVLTDEGSPGILKVAWRTVNRTGEQEIYKRIHEIVEGAQRTISGMVNLKSVGGGDVYFKGTALSIPTTVSNLRPWNTTAQPILDMQLHRVVFDDVGKPLWKYKSEEQLFRAMHMALVAHRDLCSLGILHRDISAGNILIRLNPVKLEEGKFEEREMDIEKTEGFLTDFEFASLPRSESEGPQTVRGDQMTGTVAFMASSLLRDIWNAKPGEAVSRTEAQDIESFAWVFVYVVYKHALENFKMKQDEKKALKDEFDRYFPGRSANTVLRARVMMGLPDSNQHILQHLQNNVEHPEHFCDIFTSIWEEVLVAKLPRTNTAQKSLFRTQIVKSWSLSQVPAPRPLVHVNLLECFEGYLKLIGKAL</sequence>
<reference evidence="3 4" key="1">
    <citation type="journal article" date="2015" name="Sci. Rep.">
        <title>Chromosome-level genome map provides insights into diverse defense mechanisms in the medicinal fungus Ganoderma sinense.</title>
        <authorList>
            <person name="Zhu Y."/>
            <person name="Xu J."/>
            <person name="Sun C."/>
            <person name="Zhou S."/>
            <person name="Xu H."/>
            <person name="Nelson D.R."/>
            <person name="Qian J."/>
            <person name="Song J."/>
            <person name="Luo H."/>
            <person name="Xiang L."/>
            <person name="Li Y."/>
            <person name="Xu Z."/>
            <person name="Ji A."/>
            <person name="Wang L."/>
            <person name="Lu S."/>
            <person name="Hayward A."/>
            <person name="Sun W."/>
            <person name="Li X."/>
            <person name="Schwartz D.C."/>
            <person name="Wang Y."/>
            <person name="Chen S."/>
        </authorList>
    </citation>
    <scope>NUCLEOTIDE SEQUENCE [LARGE SCALE GENOMIC DNA]</scope>
    <source>
        <strain evidence="3 4">ZZ0214-1</strain>
    </source>
</reference>
<dbReference type="STRING" id="1077348.A0A2G8RZH5"/>
<dbReference type="InterPro" id="IPR040976">
    <property type="entry name" value="Pkinase_fungal"/>
</dbReference>